<dbReference type="GO" id="GO:0003677">
    <property type="term" value="F:DNA binding"/>
    <property type="evidence" value="ECO:0007669"/>
    <property type="project" value="InterPro"/>
</dbReference>
<dbReference type="PANTHER" id="PTHR31001">
    <property type="entry name" value="UNCHARACTERIZED TRANSCRIPTIONAL REGULATORY PROTEIN"/>
    <property type="match status" value="1"/>
</dbReference>
<feature type="region of interest" description="Disordered" evidence="4">
    <location>
        <begin position="84"/>
        <end position="125"/>
    </location>
</feature>
<gene>
    <name evidence="6" type="ORF">RCC_07653</name>
</gene>
<dbReference type="OrthoDB" id="424974at2759"/>
<evidence type="ECO:0000313" key="7">
    <source>
        <dbReference type="Proteomes" id="UP000225277"/>
    </source>
</evidence>
<protein>
    <recommendedName>
        <fullName evidence="5">Zn(2)-C6 fungal-type domain-containing protein</fullName>
    </recommendedName>
</protein>
<dbReference type="GO" id="GO:0008270">
    <property type="term" value="F:zinc ion binding"/>
    <property type="evidence" value="ECO:0007669"/>
    <property type="project" value="InterPro"/>
</dbReference>
<dbReference type="CDD" id="cd00067">
    <property type="entry name" value="GAL4"/>
    <property type="match status" value="1"/>
</dbReference>
<name>A0A2D3VAH2_9PEZI</name>
<evidence type="ECO:0000256" key="3">
    <source>
        <dbReference type="ARBA" id="ARBA00023242"/>
    </source>
</evidence>
<evidence type="ECO:0000256" key="4">
    <source>
        <dbReference type="SAM" id="MobiDB-lite"/>
    </source>
</evidence>
<dbReference type="Pfam" id="PF00172">
    <property type="entry name" value="Zn_clus"/>
    <property type="match status" value="1"/>
</dbReference>
<feature type="region of interest" description="Disordered" evidence="4">
    <location>
        <begin position="616"/>
        <end position="637"/>
    </location>
</feature>
<keyword evidence="3" id="KW-0539">Nucleus</keyword>
<dbReference type="Proteomes" id="UP000225277">
    <property type="component" value="Unassembled WGS sequence"/>
</dbReference>
<comment type="subcellular location">
    <subcellularLocation>
        <location evidence="1">Nucleus</location>
    </subcellularLocation>
</comment>
<dbReference type="InterPro" id="IPR007219">
    <property type="entry name" value="XnlR_reg_dom"/>
</dbReference>
<keyword evidence="7" id="KW-1185">Reference proteome</keyword>
<reference evidence="6 7" key="1">
    <citation type="submission" date="2016-03" db="EMBL/GenBank/DDBJ databases">
        <authorList>
            <person name="Ploux O."/>
        </authorList>
    </citation>
    <scope>NUCLEOTIDE SEQUENCE [LARGE SCALE GENOMIC DNA]</scope>
    <source>
        <strain evidence="6 7">URUG2</strain>
    </source>
</reference>
<dbReference type="CDD" id="cd12148">
    <property type="entry name" value="fungal_TF_MHR"/>
    <property type="match status" value="1"/>
</dbReference>
<dbReference type="Pfam" id="PF04082">
    <property type="entry name" value="Fungal_trans"/>
    <property type="match status" value="1"/>
</dbReference>
<sequence>MSDQILLGEFIHRQNSINKPAACIACKRKKIRCNKSNEGCDNCSKSSLQCVYPAPEVGAKRKRGPYKKDKTPRERHLEDLVKYLKPEKSENDTGSSDQGSPQNELTPGLSSLSRSTSAPSAAQASNSESLVTDALIALTRSSVADQCAQDDSGQSLLHKYVSSGVHGAAASQHPPVRRIFEYWHLFVARVDPMVKVIHCPTFAKKLFGVIDNIGNVSPSTNALLFSIYYTALGSCTAREARQRFGESREELMQRFGRHFESAVGHSFDVPSLESLQSLILYMIALPQIPNHRHGGGSIKHMFTLAIRSAQMMRLHEDPGLSFSPFEAELRRRLWYHLCGLESRSAEESSSRQPSFLHNHAVRMPSNLNDWDIAPGMSQAPHARNGITETTFPILRFEIHSLIFGLLEIKKKWATFEPSETTNRMREEQIEWLERTQRRLENEYMEHLDISRPHDWMCNQFVGCMLIKARLMVDFPSGTVPSKTMSLRERMHLLQASVEIIQLSHLLATDDRISDCLWYFRGYIQWHCIAVVVAELGWNANQSFSNSAWAVLDPILGDWDIVYKSKRDDPAWHHVNTIIERARSLRLQNRAHTARRIPAEKARSSVDVLLGRATSTGTSTMSPYQNRSTVTDTPGGQNQMTPTIECHDLPRETWSLQQPEPLQFEQTPVSQYQTVGYQGADTYAPVGAMGSFGIDSSGFDEIDFAAFNEVFNSQSWNHFDPMEISKSQRYEPAPYTA</sequence>
<dbReference type="GO" id="GO:0005634">
    <property type="term" value="C:nucleus"/>
    <property type="evidence" value="ECO:0007669"/>
    <property type="project" value="UniProtKB-SubCell"/>
</dbReference>
<dbReference type="SMART" id="SM00066">
    <property type="entry name" value="GAL4"/>
    <property type="match status" value="1"/>
</dbReference>
<dbReference type="InterPro" id="IPR001138">
    <property type="entry name" value="Zn2Cys6_DnaBD"/>
</dbReference>
<dbReference type="GeneID" id="35602766"/>
<dbReference type="RefSeq" id="XP_023628676.1">
    <property type="nucleotide sequence ID" value="XM_023772908.1"/>
</dbReference>
<dbReference type="EMBL" id="FJUY01000012">
    <property type="protein sequence ID" value="CZT21787.1"/>
    <property type="molecule type" value="Genomic_DNA"/>
</dbReference>
<evidence type="ECO:0000256" key="1">
    <source>
        <dbReference type="ARBA" id="ARBA00004123"/>
    </source>
</evidence>
<dbReference type="InterPro" id="IPR036864">
    <property type="entry name" value="Zn2-C6_fun-type_DNA-bd_sf"/>
</dbReference>
<accession>A0A2D3VAH2</accession>
<keyword evidence="2" id="KW-0479">Metal-binding</keyword>
<dbReference type="GO" id="GO:0000981">
    <property type="term" value="F:DNA-binding transcription factor activity, RNA polymerase II-specific"/>
    <property type="evidence" value="ECO:0007669"/>
    <property type="project" value="InterPro"/>
</dbReference>
<dbReference type="PROSITE" id="PS50048">
    <property type="entry name" value="ZN2_CY6_FUNGAL_2"/>
    <property type="match status" value="1"/>
</dbReference>
<dbReference type="PANTHER" id="PTHR31001:SF50">
    <property type="entry name" value="ZN(II)2CYS6 TRANSCRIPTION FACTOR (EUROFUNG)"/>
    <property type="match status" value="1"/>
</dbReference>
<evidence type="ECO:0000259" key="5">
    <source>
        <dbReference type="PROSITE" id="PS50048"/>
    </source>
</evidence>
<dbReference type="InterPro" id="IPR050613">
    <property type="entry name" value="Sec_Metabolite_Reg"/>
</dbReference>
<evidence type="ECO:0000313" key="6">
    <source>
        <dbReference type="EMBL" id="CZT21787.1"/>
    </source>
</evidence>
<feature type="compositionally biased region" description="Low complexity" evidence="4">
    <location>
        <begin position="105"/>
        <end position="122"/>
    </location>
</feature>
<feature type="domain" description="Zn(2)-C6 fungal-type" evidence="5">
    <location>
        <begin position="22"/>
        <end position="52"/>
    </location>
</feature>
<dbReference type="SUPFAM" id="SSF57701">
    <property type="entry name" value="Zn2/Cys6 DNA-binding domain"/>
    <property type="match status" value="1"/>
</dbReference>
<dbReference type="GO" id="GO:0006351">
    <property type="term" value="P:DNA-templated transcription"/>
    <property type="evidence" value="ECO:0007669"/>
    <property type="project" value="InterPro"/>
</dbReference>
<dbReference type="Gene3D" id="4.10.240.10">
    <property type="entry name" value="Zn(2)-C6 fungal-type DNA-binding domain"/>
    <property type="match status" value="1"/>
</dbReference>
<feature type="compositionally biased region" description="Polar residues" evidence="4">
    <location>
        <begin position="92"/>
        <end position="104"/>
    </location>
</feature>
<dbReference type="STRING" id="112498.A0A2D3VAH2"/>
<dbReference type="PROSITE" id="PS00463">
    <property type="entry name" value="ZN2_CY6_FUNGAL_1"/>
    <property type="match status" value="1"/>
</dbReference>
<proteinExistence type="predicted"/>
<evidence type="ECO:0000256" key="2">
    <source>
        <dbReference type="ARBA" id="ARBA00022723"/>
    </source>
</evidence>
<dbReference type="AlphaFoldDB" id="A0A2D3VAH2"/>
<organism evidence="6 7">
    <name type="scientific">Ramularia collo-cygni</name>
    <dbReference type="NCBI Taxonomy" id="112498"/>
    <lineage>
        <taxon>Eukaryota</taxon>
        <taxon>Fungi</taxon>
        <taxon>Dikarya</taxon>
        <taxon>Ascomycota</taxon>
        <taxon>Pezizomycotina</taxon>
        <taxon>Dothideomycetes</taxon>
        <taxon>Dothideomycetidae</taxon>
        <taxon>Mycosphaerellales</taxon>
        <taxon>Mycosphaerellaceae</taxon>
        <taxon>Ramularia</taxon>
    </lineage>
</organism>